<dbReference type="InterPro" id="IPR026591">
    <property type="entry name" value="Sirtuin_cat_small_dom_sf"/>
</dbReference>
<dbReference type="Gene3D" id="3.30.1600.10">
    <property type="entry name" value="SIR2/SIRT2 'Small Domain"/>
    <property type="match status" value="1"/>
</dbReference>
<keyword evidence="2" id="KW-0808">Transferase</keyword>
<dbReference type="InterPro" id="IPR050134">
    <property type="entry name" value="NAD-dep_sirtuin_deacylases"/>
</dbReference>
<feature type="domain" description="Deacetylase sirtuin-type" evidence="5">
    <location>
        <begin position="6"/>
        <end position="286"/>
    </location>
</feature>
<dbReference type="RefSeq" id="WP_131906490.1">
    <property type="nucleotide sequence ID" value="NZ_BAAAFU010000006.1"/>
</dbReference>
<name>A0A4R1F2Z5_9GAMM</name>
<proteinExistence type="predicted"/>
<dbReference type="Pfam" id="PF02146">
    <property type="entry name" value="SIR2"/>
    <property type="match status" value="1"/>
</dbReference>
<gene>
    <name evidence="6" type="ORF">EV695_2712</name>
</gene>
<evidence type="ECO:0000256" key="4">
    <source>
        <dbReference type="PROSITE-ProRule" id="PRU00236"/>
    </source>
</evidence>
<evidence type="ECO:0000313" key="6">
    <source>
        <dbReference type="EMBL" id="TCJ84751.1"/>
    </source>
</evidence>
<feature type="binding site" evidence="4">
    <location>
        <position position="135"/>
    </location>
    <ligand>
        <name>Zn(2+)</name>
        <dbReference type="ChEBI" id="CHEBI:29105"/>
    </ligand>
</feature>
<dbReference type="GO" id="GO:0017136">
    <property type="term" value="F:histone deacetylase activity, NAD-dependent"/>
    <property type="evidence" value="ECO:0007669"/>
    <property type="project" value="TreeGrafter"/>
</dbReference>
<dbReference type="Gene3D" id="3.40.50.1220">
    <property type="entry name" value="TPP-binding domain"/>
    <property type="match status" value="1"/>
</dbReference>
<evidence type="ECO:0000256" key="1">
    <source>
        <dbReference type="ARBA" id="ARBA00012928"/>
    </source>
</evidence>
<evidence type="ECO:0000256" key="2">
    <source>
        <dbReference type="ARBA" id="ARBA00022679"/>
    </source>
</evidence>
<dbReference type="PANTHER" id="PTHR11085">
    <property type="entry name" value="NAD-DEPENDENT PROTEIN DEACYLASE SIRTUIN-5, MITOCHONDRIAL-RELATED"/>
    <property type="match status" value="1"/>
</dbReference>
<accession>A0A4R1F2Z5</accession>
<dbReference type="EMBL" id="SMFQ01000004">
    <property type="protein sequence ID" value="TCJ84751.1"/>
    <property type="molecule type" value="Genomic_DNA"/>
</dbReference>
<evidence type="ECO:0000259" key="5">
    <source>
        <dbReference type="PROSITE" id="PS50305"/>
    </source>
</evidence>
<dbReference type="GO" id="GO:0046872">
    <property type="term" value="F:metal ion binding"/>
    <property type="evidence" value="ECO:0007669"/>
    <property type="project" value="UniProtKB-KW"/>
</dbReference>
<keyword evidence="4" id="KW-0862">Zinc</keyword>
<dbReference type="InterPro" id="IPR003000">
    <property type="entry name" value="Sirtuin"/>
</dbReference>
<dbReference type="GO" id="GO:0070403">
    <property type="term" value="F:NAD+ binding"/>
    <property type="evidence" value="ECO:0007669"/>
    <property type="project" value="InterPro"/>
</dbReference>
<sequence length="286" mass="31926">MPQESTNTQYSNTDQLITALKNKRNIWVLSGAGISAPSGIPTYRDNKGNWQAGNPIQHNEFITQESFRKRYWARSMAGWIITGHAKPNAAHQAITQLQESGRVSKIVTQNVDRLHSNAGAKEVIDLHGRIDQIICLDCNDISRRADYQPRLEESNPALNSYIERISSKALPDGDANIDDYATDTVNIPPCEKCAGTLMPDVVFFGGIVPKERVELAFKTLAEADCLLVIGSSLKVFSGFRFPRWAHQNNLPLYAINQGEMRGEEMFDLVVPESCEEILPELVNQLI</sequence>
<feature type="binding site" evidence="4">
    <location>
        <position position="190"/>
    </location>
    <ligand>
        <name>Zn(2+)</name>
        <dbReference type="ChEBI" id="CHEBI:29105"/>
    </ligand>
</feature>
<dbReference type="NCBIfam" id="NF003738">
    <property type="entry name" value="PRK05333.1"/>
    <property type="match status" value="1"/>
</dbReference>
<dbReference type="EC" id="2.3.1.286" evidence="1"/>
<evidence type="ECO:0000313" key="7">
    <source>
        <dbReference type="Proteomes" id="UP000294887"/>
    </source>
</evidence>
<dbReference type="AlphaFoldDB" id="A0A4R1F2Z5"/>
<reference evidence="6 7" key="1">
    <citation type="submission" date="2019-03" db="EMBL/GenBank/DDBJ databases">
        <title>Genomic Encyclopedia of Type Strains, Phase IV (KMG-IV): sequencing the most valuable type-strain genomes for metagenomic binning, comparative biology and taxonomic classification.</title>
        <authorList>
            <person name="Goeker M."/>
        </authorList>
    </citation>
    <scope>NUCLEOTIDE SEQUENCE [LARGE SCALE GENOMIC DNA]</scope>
    <source>
        <strain evidence="6 7">DSM 24830</strain>
    </source>
</reference>
<protein>
    <recommendedName>
        <fullName evidence="1">protein acetyllysine N-acetyltransferase</fullName>
        <ecNumber evidence="1">2.3.1.286</ecNumber>
    </recommendedName>
</protein>
<dbReference type="InterPro" id="IPR026590">
    <property type="entry name" value="Ssirtuin_cat_dom"/>
</dbReference>
<dbReference type="InterPro" id="IPR029035">
    <property type="entry name" value="DHS-like_NAD/FAD-binding_dom"/>
</dbReference>
<comment type="caution">
    <text evidence="6">The sequence shown here is derived from an EMBL/GenBank/DDBJ whole genome shotgun (WGS) entry which is preliminary data.</text>
</comment>
<dbReference type="PANTHER" id="PTHR11085:SF10">
    <property type="entry name" value="NAD-DEPENDENT PROTEIN DEACYLASE SIRTUIN-5, MITOCHONDRIAL-RELATED"/>
    <property type="match status" value="1"/>
</dbReference>
<keyword evidence="7" id="KW-1185">Reference proteome</keyword>
<evidence type="ECO:0000256" key="3">
    <source>
        <dbReference type="ARBA" id="ARBA00023027"/>
    </source>
</evidence>
<dbReference type="Proteomes" id="UP000294887">
    <property type="component" value="Unassembled WGS sequence"/>
</dbReference>
<feature type="active site" description="Proton acceptor" evidence="4">
    <location>
        <position position="127"/>
    </location>
</feature>
<keyword evidence="3" id="KW-0520">NAD</keyword>
<dbReference type="OrthoDB" id="9800582at2"/>
<dbReference type="PROSITE" id="PS50305">
    <property type="entry name" value="SIRTUIN"/>
    <property type="match status" value="1"/>
</dbReference>
<feature type="binding site" evidence="4">
    <location>
        <position position="138"/>
    </location>
    <ligand>
        <name>Zn(2+)</name>
        <dbReference type="ChEBI" id="CHEBI:29105"/>
    </ligand>
</feature>
<keyword evidence="4" id="KW-0479">Metal-binding</keyword>
<dbReference type="SUPFAM" id="SSF52467">
    <property type="entry name" value="DHS-like NAD/FAD-binding domain"/>
    <property type="match status" value="1"/>
</dbReference>
<feature type="binding site" evidence="4">
    <location>
        <position position="193"/>
    </location>
    <ligand>
        <name>Zn(2+)</name>
        <dbReference type="ChEBI" id="CHEBI:29105"/>
    </ligand>
</feature>
<organism evidence="6 7">
    <name type="scientific">Cocleimonas flava</name>
    <dbReference type="NCBI Taxonomy" id="634765"/>
    <lineage>
        <taxon>Bacteria</taxon>
        <taxon>Pseudomonadati</taxon>
        <taxon>Pseudomonadota</taxon>
        <taxon>Gammaproteobacteria</taxon>
        <taxon>Thiotrichales</taxon>
        <taxon>Thiotrichaceae</taxon>
        <taxon>Cocleimonas</taxon>
    </lineage>
</organism>